<reference evidence="1 2" key="1">
    <citation type="submission" date="2018-04" db="EMBL/GenBank/DDBJ databases">
        <title>Genomic Encyclopedia of Archaeal and Bacterial Type Strains, Phase II (KMG-II): from individual species to whole genera.</title>
        <authorList>
            <person name="Goeker M."/>
        </authorList>
    </citation>
    <scope>NUCLEOTIDE SEQUENCE [LARGE SCALE GENOMIC DNA]</scope>
    <source>
        <strain evidence="1 2">DSM 22902</strain>
    </source>
</reference>
<dbReference type="AlphaFoldDB" id="A0A2T5XXA8"/>
<sequence length="100" mass="11884">MKEIPTHYYCYLGNGIQTKNKLQAQFSCFLRGMNGELYRADDLTKIKQYIIEKANELNQEYPRCKPLSVTFTQYFDNNKHHLCGFEFDNFILMPAYLIKL</sequence>
<name>A0A2T5XXA8_9FLAO</name>
<dbReference type="GeneID" id="84580097"/>
<dbReference type="RefSeq" id="WP_107781355.1">
    <property type="nucleotide sequence ID" value="NZ_QBKG01000002.1"/>
</dbReference>
<comment type="caution">
    <text evidence="1">The sequence shown here is derived from an EMBL/GenBank/DDBJ whole genome shotgun (WGS) entry which is preliminary data.</text>
</comment>
<protein>
    <submittedName>
        <fullName evidence="1">Uncharacterized protein</fullName>
    </submittedName>
</protein>
<proteinExistence type="predicted"/>
<dbReference type="EMBL" id="QBKG01000002">
    <property type="protein sequence ID" value="PTX08081.1"/>
    <property type="molecule type" value="Genomic_DNA"/>
</dbReference>
<gene>
    <name evidence="1" type="ORF">C8P65_102123</name>
</gene>
<organism evidence="1 2">
    <name type="scientific">Capnocytophaga leadbetteri</name>
    <dbReference type="NCBI Taxonomy" id="327575"/>
    <lineage>
        <taxon>Bacteria</taxon>
        <taxon>Pseudomonadati</taxon>
        <taxon>Bacteroidota</taxon>
        <taxon>Flavobacteriia</taxon>
        <taxon>Flavobacteriales</taxon>
        <taxon>Flavobacteriaceae</taxon>
        <taxon>Capnocytophaga</taxon>
    </lineage>
</organism>
<dbReference type="Proteomes" id="UP000243985">
    <property type="component" value="Unassembled WGS sequence"/>
</dbReference>
<accession>A0A2T5XXA8</accession>
<evidence type="ECO:0000313" key="1">
    <source>
        <dbReference type="EMBL" id="PTX08081.1"/>
    </source>
</evidence>
<evidence type="ECO:0000313" key="2">
    <source>
        <dbReference type="Proteomes" id="UP000243985"/>
    </source>
</evidence>